<dbReference type="PANTHER" id="PTHR43035">
    <property type="entry name" value="FATTY ACID REPRESSION MUTANT PROTEIN 2-RELATED"/>
    <property type="match status" value="1"/>
</dbReference>
<dbReference type="EMBL" id="MRCU01000012">
    <property type="protein sequence ID" value="RKK09362.1"/>
    <property type="molecule type" value="Genomic_DNA"/>
</dbReference>
<dbReference type="Proteomes" id="UP000270866">
    <property type="component" value="Unassembled WGS sequence"/>
</dbReference>
<evidence type="ECO:0000313" key="3">
    <source>
        <dbReference type="Proteomes" id="UP000270866"/>
    </source>
</evidence>
<dbReference type="AlphaFoldDB" id="A0A3L6MWK2"/>
<evidence type="ECO:0000313" key="2">
    <source>
        <dbReference type="EMBL" id="RKK09362.1"/>
    </source>
</evidence>
<name>A0A3L6MWK2_FUSOX</name>
<dbReference type="InterPro" id="IPR000415">
    <property type="entry name" value="Nitroreductase-like"/>
</dbReference>
<dbReference type="InterPro" id="IPR033877">
    <property type="entry name" value="Frm2/Hbn1"/>
</dbReference>
<protein>
    <recommendedName>
        <fullName evidence="1">Nitroreductase domain-containing protein</fullName>
    </recommendedName>
</protein>
<evidence type="ECO:0000259" key="1">
    <source>
        <dbReference type="Pfam" id="PF00881"/>
    </source>
</evidence>
<sequence length="111" mass="12481">MADKLSYLEAVHNRRSIYQLNRSSLISDDMIEEIIHQAIEDIPSSFNSQSTRLVVLLKEDHYKFWNVGLEGLKAIVPADSWPKTGLSLEAGGFGANLQHYNPLPDERAAEV</sequence>
<reference evidence="2 3" key="1">
    <citation type="journal article" date="2018" name="Sci. Rep.">
        <title>Characterisation of pathogen-specific regions and novel effector candidates in Fusarium oxysporum f. sp. cepae.</title>
        <authorList>
            <person name="Armitage A.D."/>
            <person name="Taylor A."/>
            <person name="Sobczyk M.K."/>
            <person name="Baxter L."/>
            <person name="Greenfield B.P."/>
            <person name="Bates H.J."/>
            <person name="Wilson F."/>
            <person name="Jackson A.C."/>
            <person name="Ott S."/>
            <person name="Harrison R.J."/>
            <person name="Clarkson J.P."/>
        </authorList>
    </citation>
    <scope>NUCLEOTIDE SEQUENCE [LARGE SCALE GENOMIC DNA]</scope>
    <source>
        <strain evidence="2 3">FoC_Fus2</strain>
    </source>
</reference>
<dbReference type="Pfam" id="PF00881">
    <property type="entry name" value="Nitroreductase"/>
    <property type="match status" value="1"/>
</dbReference>
<gene>
    <name evidence="2" type="ORF">BFJ65_g15813</name>
</gene>
<feature type="domain" description="Nitroreductase" evidence="1">
    <location>
        <begin position="13"/>
        <end position="77"/>
    </location>
</feature>
<dbReference type="InterPro" id="IPR029479">
    <property type="entry name" value="Nitroreductase"/>
</dbReference>
<comment type="caution">
    <text evidence="2">The sequence shown here is derived from an EMBL/GenBank/DDBJ whole genome shotgun (WGS) entry which is preliminary data.</text>
</comment>
<organism evidence="2 3">
    <name type="scientific">Fusarium oxysporum f. sp. cepae</name>
    <dbReference type="NCBI Taxonomy" id="396571"/>
    <lineage>
        <taxon>Eukaryota</taxon>
        <taxon>Fungi</taxon>
        <taxon>Dikarya</taxon>
        <taxon>Ascomycota</taxon>
        <taxon>Pezizomycotina</taxon>
        <taxon>Sordariomycetes</taxon>
        <taxon>Hypocreomycetidae</taxon>
        <taxon>Hypocreales</taxon>
        <taxon>Nectriaceae</taxon>
        <taxon>Fusarium</taxon>
        <taxon>Fusarium oxysporum species complex</taxon>
    </lineage>
</organism>
<accession>A0A3L6MWK2</accession>
<dbReference type="PANTHER" id="PTHR43035:SF1">
    <property type="entry name" value="FATTY ACID REPRESSION MUTANT PROTEIN 2-RELATED"/>
    <property type="match status" value="1"/>
</dbReference>
<dbReference type="GO" id="GO:0016491">
    <property type="term" value="F:oxidoreductase activity"/>
    <property type="evidence" value="ECO:0007669"/>
    <property type="project" value="InterPro"/>
</dbReference>
<dbReference type="GO" id="GO:0034599">
    <property type="term" value="P:cellular response to oxidative stress"/>
    <property type="evidence" value="ECO:0007669"/>
    <property type="project" value="InterPro"/>
</dbReference>
<proteinExistence type="predicted"/>
<dbReference type="SUPFAM" id="SSF55469">
    <property type="entry name" value="FMN-dependent nitroreductase-like"/>
    <property type="match status" value="1"/>
</dbReference>
<dbReference type="Gene3D" id="3.40.109.10">
    <property type="entry name" value="NADH Oxidase"/>
    <property type="match status" value="1"/>
</dbReference>